<dbReference type="GO" id="GO:0003676">
    <property type="term" value="F:nucleic acid binding"/>
    <property type="evidence" value="ECO:0007669"/>
    <property type="project" value="InterPro"/>
</dbReference>
<evidence type="ECO:0000313" key="3">
    <source>
        <dbReference type="Proteomes" id="UP001489004"/>
    </source>
</evidence>
<dbReference type="SUPFAM" id="SSF54928">
    <property type="entry name" value="RNA-binding domain, RBD"/>
    <property type="match status" value="1"/>
</dbReference>
<feature type="region of interest" description="Disordered" evidence="1">
    <location>
        <begin position="85"/>
        <end position="119"/>
    </location>
</feature>
<dbReference type="Proteomes" id="UP001489004">
    <property type="component" value="Unassembled WGS sequence"/>
</dbReference>
<accession>A0AAW1P4H0</accession>
<keyword evidence="3" id="KW-1185">Reference proteome</keyword>
<dbReference type="EMBL" id="JALJOR010000020">
    <property type="protein sequence ID" value="KAK9803629.1"/>
    <property type="molecule type" value="Genomic_DNA"/>
</dbReference>
<gene>
    <name evidence="2" type="ORF">WJX72_006967</name>
</gene>
<dbReference type="Gene3D" id="3.30.70.330">
    <property type="match status" value="1"/>
</dbReference>
<proteinExistence type="predicted"/>
<name>A0AAW1P4H0_9CHLO</name>
<sequence length="119" mass="12760">MAPHCVLPPHSGGVNTAEQALRRHVAACGAVASMLFPAANGVQKRQAWLEFASQHAAKLALGYTHTLLAGSFITVQPSARVIEASPAMKPAEATERSDKLLSGAQREQRHRQRGCQPRV</sequence>
<protein>
    <submittedName>
        <fullName evidence="2">Uncharacterized protein</fullName>
    </submittedName>
</protein>
<dbReference type="InterPro" id="IPR012677">
    <property type="entry name" value="Nucleotide-bd_a/b_plait_sf"/>
</dbReference>
<evidence type="ECO:0000313" key="2">
    <source>
        <dbReference type="EMBL" id="KAK9803629.1"/>
    </source>
</evidence>
<dbReference type="InterPro" id="IPR035979">
    <property type="entry name" value="RBD_domain_sf"/>
</dbReference>
<evidence type="ECO:0000256" key="1">
    <source>
        <dbReference type="SAM" id="MobiDB-lite"/>
    </source>
</evidence>
<reference evidence="2 3" key="1">
    <citation type="journal article" date="2024" name="Nat. Commun.">
        <title>Phylogenomics reveals the evolutionary origins of lichenization in chlorophyte algae.</title>
        <authorList>
            <person name="Puginier C."/>
            <person name="Libourel C."/>
            <person name="Otte J."/>
            <person name="Skaloud P."/>
            <person name="Haon M."/>
            <person name="Grisel S."/>
            <person name="Petersen M."/>
            <person name="Berrin J.G."/>
            <person name="Delaux P.M."/>
            <person name="Dal Grande F."/>
            <person name="Keller J."/>
        </authorList>
    </citation>
    <scope>NUCLEOTIDE SEQUENCE [LARGE SCALE GENOMIC DNA]</scope>
    <source>
        <strain evidence="2 3">SAG 2043</strain>
    </source>
</reference>
<organism evidence="2 3">
    <name type="scientific">[Myrmecia] bisecta</name>
    <dbReference type="NCBI Taxonomy" id="41462"/>
    <lineage>
        <taxon>Eukaryota</taxon>
        <taxon>Viridiplantae</taxon>
        <taxon>Chlorophyta</taxon>
        <taxon>core chlorophytes</taxon>
        <taxon>Trebouxiophyceae</taxon>
        <taxon>Trebouxiales</taxon>
        <taxon>Trebouxiaceae</taxon>
        <taxon>Myrmecia</taxon>
    </lineage>
</organism>
<dbReference type="AlphaFoldDB" id="A0AAW1P4H0"/>
<comment type="caution">
    <text evidence="2">The sequence shown here is derived from an EMBL/GenBank/DDBJ whole genome shotgun (WGS) entry which is preliminary data.</text>
</comment>